<dbReference type="PANTHER" id="PTHR46438">
    <property type="entry name" value="ALPHA/BETA-HYDROLASES SUPERFAMILY PROTEIN"/>
    <property type="match status" value="1"/>
</dbReference>
<reference evidence="3 4" key="1">
    <citation type="submission" date="2016-10" db="EMBL/GenBank/DDBJ databases">
        <authorList>
            <person name="de Groot N.N."/>
        </authorList>
    </citation>
    <scope>NUCLEOTIDE SEQUENCE [LARGE SCALE GENOMIC DNA]</scope>
    <source>
        <strain evidence="3 4">DSM 44468</strain>
    </source>
</reference>
<dbReference type="InterPro" id="IPR000073">
    <property type="entry name" value="AB_hydrolase_1"/>
</dbReference>
<evidence type="ECO:0000313" key="3">
    <source>
        <dbReference type="EMBL" id="SFJ43931.1"/>
    </source>
</evidence>
<dbReference type="SUPFAM" id="SSF53474">
    <property type="entry name" value="alpha/beta-Hydrolases"/>
    <property type="match status" value="1"/>
</dbReference>
<organism evidence="3 4">
    <name type="scientific">Amycolatopsis sacchari</name>
    <dbReference type="NCBI Taxonomy" id="115433"/>
    <lineage>
        <taxon>Bacteria</taxon>
        <taxon>Bacillati</taxon>
        <taxon>Actinomycetota</taxon>
        <taxon>Actinomycetes</taxon>
        <taxon>Pseudonocardiales</taxon>
        <taxon>Pseudonocardiaceae</taxon>
        <taxon>Amycolatopsis</taxon>
    </lineage>
</organism>
<feature type="region of interest" description="Disordered" evidence="1">
    <location>
        <begin position="44"/>
        <end position="210"/>
    </location>
</feature>
<feature type="compositionally biased region" description="Low complexity" evidence="1">
    <location>
        <begin position="88"/>
        <end position="116"/>
    </location>
</feature>
<name>A0A1I3RF05_9PSEU</name>
<gene>
    <name evidence="3" type="ORF">SAMN05421835_105247</name>
</gene>
<keyword evidence="4" id="KW-1185">Reference proteome</keyword>
<dbReference type="AlphaFoldDB" id="A0A1I3RF05"/>
<dbReference type="GO" id="GO:0003824">
    <property type="term" value="F:catalytic activity"/>
    <property type="evidence" value="ECO:0007669"/>
    <property type="project" value="UniProtKB-ARBA"/>
</dbReference>
<feature type="compositionally biased region" description="Low complexity" evidence="1">
    <location>
        <begin position="129"/>
        <end position="149"/>
    </location>
</feature>
<dbReference type="EMBL" id="FORP01000005">
    <property type="protein sequence ID" value="SFJ43931.1"/>
    <property type="molecule type" value="Genomic_DNA"/>
</dbReference>
<feature type="domain" description="AB hydrolase-1" evidence="2">
    <location>
        <begin position="209"/>
        <end position="465"/>
    </location>
</feature>
<feature type="compositionally biased region" description="Low complexity" evidence="1">
    <location>
        <begin position="177"/>
        <end position="194"/>
    </location>
</feature>
<dbReference type="Proteomes" id="UP000199025">
    <property type="component" value="Unassembled WGS sequence"/>
</dbReference>
<dbReference type="InterPro" id="IPR029058">
    <property type="entry name" value="AB_hydrolase_fold"/>
</dbReference>
<dbReference type="STRING" id="115433.SAMN05421835_105247"/>
<dbReference type="Pfam" id="PF12697">
    <property type="entry name" value="Abhydrolase_6"/>
    <property type="match status" value="1"/>
</dbReference>
<evidence type="ECO:0000256" key="1">
    <source>
        <dbReference type="SAM" id="MobiDB-lite"/>
    </source>
</evidence>
<proteinExistence type="predicted"/>
<sequence>MNDSGHWTAGYERYTASVGGEPLSWLELAGSGGGGWAAAEAGWVDPAAGASGETGGWRGANDQAGPSGASNQFEPLGAPDQPEHSGEPGQDGQPGLSGQSGSPGQGDQPSQAGPPGALEPSGSPGQGGLRSLSVPSGSPGPPEHSGQPSLSGQPDPFDLSGHGGPPSLSGQSGGSGQPAPTAQPAPTGQPARANPPHRPHPSNRPDPPVVLVHGVQGSALEHCELGRRPGGPVHLLDLRAHGRTPAAPGNPSAGSLADQVGLVTTFVREVVGRPVVLAGNSFGAMVCAHVARTAPDAVLGLVLIGPAVRPSRIPVDPVRVLQWLVQKARVARDRYDADVRSGRRREDPDALTAEATSFVDSIPDAYLTALRAEPEPAWSVGNPAGRAALWRTRNDALVQLSRPRRWIDLLRTLTPPGLWLHGTEDPIMPRATAETVRALLPGWQVDTIPATGHLPHLERAGWTAERITSWLGSLPRR</sequence>
<evidence type="ECO:0000259" key="2">
    <source>
        <dbReference type="Pfam" id="PF12697"/>
    </source>
</evidence>
<accession>A0A1I3RF05</accession>
<dbReference type="Gene3D" id="3.40.50.1820">
    <property type="entry name" value="alpha/beta hydrolase"/>
    <property type="match status" value="1"/>
</dbReference>
<dbReference type="RefSeq" id="WP_281245167.1">
    <property type="nucleotide sequence ID" value="NZ_FORP01000005.1"/>
</dbReference>
<protein>
    <submittedName>
        <fullName evidence="3">Pimeloyl-ACP methyl ester carboxylesterase</fullName>
    </submittedName>
</protein>
<evidence type="ECO:0000313" key="4">
    <source>
        <dbReference type="Proteomes" id="UP000199025"/>
    </source>
</evidence>